<dbReference type="Proteomes" id="UP001346869">
    <property type="component" value="Unassembled WGS sequence"/>
</dbReference>
<dbReference type="AlphaFoldDB" id="A0AAN7XVW8"/>
<reference evidence="1 2" key="2">
    <citation type="journal article" date="2023" name="Mol. Biol. Evol.">
        <title>Genomics of Secondarily Temperate Adaptation in the Only Non-Antarctic Icefish.</title>
        <authorList>
            <person name="Rivera-Colon A.G."/>
            <person name="Rayamajhi N."/>
            <person name="Minhas B.F."/>
            <person name="Madrigal G."/>
            <person name="Bilyk K.T."/>
            <person name="Yoon V."/>
            <person name="Hune M."/>
            <person name="Gregory S."/>
            <person name="Cheng C.H.C."/>
            <person name="Catchen J.M."/>
        </authorList>
    </citation>
    <scope>NUCLEOTIDE SEQUENCE [LARGE SCALE GENOMIC DNA]</scope>
    <source>
        <strain evidence="1">JMC-PN-2008</strain>
    </source>
</reference>
<dbReference type="EMBL" id="JAUZQC010000007">
    <property type="protein sequence ID" value="KAK5868252.1"/>
    <property type="molecule type" value="Genomic_DNA"/>
</dbReference>
<evidence type="ECO:0000313" key="2">
    <source>
        <dbReference type="Proteomes" id="UP001346869"/>
    </source>
</evidence>
<gene>
    <name evidence="1" type="ORF">PBY51_009283</name>
</gene>
<sequence>MVDVGGAICLLHGHFMFQMRPGFEPRFSSAVGRSLSPCQSYFPSTSCSSGFSCDVWRRGERSRGPGVLELVFLGCSATFVSPAVNLAHYSSHCSPHELGVRLSGFLWQPRLHEMICWR</sequence>
<accession>A0AAN7XVW8</accession>
<reference evidence="1 2" key="1">
    <citation type="journal article" date="2023" name="Genes (Basel)">
        <title>Chromosome-Level Genome Assembly and Circadian Gene Repertoire of the Patagonia Blennie Eleginops maclovinus-The Closest Ancestral Proxy of Antarctic Cryonotothenioids.</title>
        <authorList>
            <person name="Cheng C.C."/>
            <person name="Rivera-Colon A.G."/>
            <person name="Minhas B.F."/>
            <person name="Wilson L."/>
            <person name="Rayamajhi N."/>
            <person name="Vargas-Chacoff L."/>
            <person name="Catchen J.M."/>
        </authorList>
    </citation>
    <scope>NUCLEOTIDE SEQUENCE [LARGE SCALE GENOMIC DNA]</scope>
    <source>
        <strain evidence="1">JMC-PN-2008</strain>
    </source>
</reference>
<proteinExistence type="predicted"/>
<comment type="caution">
    <text evidence="1">The sequence shown here is derived from an EMBL/GenBank/DDBJ whole genome shotgun (WGS) entry which is preliminary data.</text>
</comment>
<keyword evidence="2" id="KW-1185">Reference proteome</keyword>
<evidence type="ECO:0000313" key="1">
    <source>
        <dbReference type="EMBL" id="KAK5868252.1"/>
    </source>
</evidence>
<name>A0AAN7XVW8_ELEMC</name>
<protein>
    <submittedName>
        <fullName evidence="1">Uncharacterized protein</fullName>
    </submittedName>
</protein>
<organism evidence="1 2">
    <name type="scientific">Eleginops maclovinus</name>
    <name type="common">Patagonian blennie</name>
    <name type="synonym">Eleginus maclovinus</name>
    <dbReference type="NCBI Taxonomy" id="56733"/>
    <lineage>
        <taxon>Eukaryota</taxon>
        <taxon>Metazoa</taxon>
        <taxon>Chordata</taxon>
        <taxon>Craniata</taxon>
        <taxon>Vertebrata</taxon>
        <taxon>Euteleostomi</taxon>
        <taxon>Actinopterygii</taxon>
        <taxon>Neopterygii</taxon>
        <taxon>Teleostei</taxon>
        <taxon>Neoteleostei</taxon>
        <taxon>Acanthomorphata</taxon>
        <taxon>Eupercaria</taxon>
        <taxon>Perciformes</taxon>
        <taxon>Notothenioidei</taxon>
        <taxon>Eleginopidae</taxon>
        <taxon>Eleginops</taxon>
    </lineage>
</organism>